<feature type="chain" id="PRO_5016811994" evidence="3">
    <location>
        <begin position="37"/>
        <end position="744"/>
    </location>
</feature>
<evidence type="ECO:0000313" key="5">
    <source>
        <dbReference type="EMBL" id="RCW52033.1"/>
    </source>
</evidence>
<feature type="domain" description="Alginate lyase" evidence="4">
    <location>
        <begin position="354"/>
        <end position="564"/>
    </location>
</feature>
<dbReference type="Proteomes" id="UP000252415">
    <property type="component" value="Unassembled WGS sequence"/>
</dbReference>
<accession>A0A368W9I9</accession>
<dbReference type="GO" id="GO:0016829">
    <property type="term" value="F:lyase activity"/>
    <property type="evidence" value="ECO:0007669"/>
    <property type="project" value="UniProtKB-KW"/>
</dbReference>
<proteinExistence type="predicted"/>
<organism evidence="5 6">
    <name type="scientific">Paenibacillus prosopidis</name>
    <dbReference type="NCBI Taxonomy" id="630520"/>
    <lineage>
        <taxon>Bacteria</taxon>
        <taxon>Bacillati</taxon>
        <taxon>Bacillota</taxon>
        <taxon>Bacilli</taxon>
        <taxon>Bacillales</taxon>
        <taxon>Paenibacillaceae</taxon>
        <taxon>Paenibacillus</taxon>
    </lineage>
</organism>
<evidence type="ECO:0000259" key="4">
    <source>
        <dbReference type="Pfam" id="PF05426"/>
    </source>
</evidence>
<keyword evidence="6" id="KW-1185">Reference proteome</keyword>
<dbReference type="InterPro" id="IPR008929">
    <property type="entry name" value="Chondroitin_lyas"/>
</dbReference>
<reference evidence="5 6" key="1">
    <citation type="submission" date="2018-07" db="EMBL/GenBank/DDBJ databases">
        <title>Genomic Encyclopedia of Type Strains, Phase III (KMG-III): the genomes of soil and plant-associated and newly described type strains.</title>
        <authorList>
            <person name="Whitman W."/>
        </authorList>
    </citation>
    <scope>NUCLEOTIDE SEQUENCE [LARGE SCALE GENOMIC DNA]</scope>
    <source>
        <strain evidence="5 6">CECT 7506</strain>
    </source>
</reference>
<dbReference type="Gene3D" id="1.50.10.100">
    <property type="entry name" value="Chondroitin AC/alginate lyase"/>
    <property type="match status" value="1"/>
</dbReference>
<gene>
    <name evidence="5" type="ORF">DFP97_101379</name>
</gene>
<dbReference type="InterPro" id="IPR008397">
    <property type="entry name" value="Alginate_lyase_dom"/>
</dbReference>
<dbReference type="AlphaFoldDB" id="A0A368W9I9"/>
<protein>
    <submittedName>
        <fullName evidence="5">Alginate lyase</fullName>
    </submittedName>
</protein>
<comment type="caution">
    <text evidence="5">The sequence shown here is derived from an EMBL/GenBank/DDBJ whole genome shotgun (WGS) entry which is preliminary data.</text>
</comment>
<evidence type="ECO:0000256" key="3">
    <source>
        <dbReference type="SAM" id="SignalP"/>
    </source>
</evidence>
<keyword evidence="2 5" id="KW-0456">Lyase</keyword>
<evidence type="ECO:0000256" key="2">
    <source>
        <dbReference type="ARBA" id="ARBA00023239"/>
    </source>
</evidence>
<dbReference type="OrthoDB" id="2483776at2"/>
<dbReference type="RefSeq" id="WP_114378260.1">
    <property type="nucleotide sequence ID" value="NZ_QPJD01000001.1"/>
</dbReference>
<sequence>MKKHLKQTLSLLLGVPIICMPLCTLVPGSTANLAVAAENDTLGDPIVPTGFKGFTTRIEAEDFYKHTGNIYIRDNGDTVPGSAAADEVVLTGASSGKFVDFSDPVANYKTGSGSNNNTIPSGQDKASWKVIVPAAGFYELAFKYNNPATKVEGYRNVRDERNSRIIINNDEPDFTNTMDPHWAGWMIFNMSGYIDSYNPETNTSLTPQMDNGFANVKGNTAWNNNYMNVWLEKGKNTITLGMEAPPGQAVYDGPNLDYFDVTYIGDQYVSEDEIPYLGDDFVFQHPGVYFTLEDLENIKANKDNLDTVYGKGYQELVSATTWFDNNTVNPAPVLDVGPYNSPNIGGTEYTRGGSKALYYALRYYLDGDAAYGKKARDVLNGWANTLKTLGLGNDLKLRISIVGTDFVNAAEIIRHVYNNDPGVAPADKWQEASIAEFETYLHLLLTKTYDFYPQANGNWDAIIGGFNMAAAVYLEDVGLFNDALKQRYLGTYREGNAVSMGSLPSYIYPSGEQQESSRDQPHARMGITGLASQADIAWNQGIDLYGAYDNRLLTGTLYNARYAVGEEVESATFISDRNRTQSGIWAAGYEIVGNHYLNEVADAAAEGETDLIYEAAEMRLRTGSINNEAGRKANYFSAMIFTDKPYDVAMTLSANKNKLSSVGDEIVLTANVQTNSGIKRVNWDIPESLKPYIDYEIISDTMLKLKLREMPDLYEIEGVIKATSVKKATVSDTISISIEYERRD</sequence>
<feature type="signal peptide" evidence="3">
    <location>
        <begin position="1"/>
        <end position="36"/>
    </location>
</feature>
<evidence type="ECO:0000256" key="1">
    <source>
        <dbReference type="ARBA" id="ARBA00022729"/>
    </source>
</evidence>
<dbReference type="Gene3D" id="2.60.120.260">
    <property type="entry name" value="Galactose-binding domain-like"/>
    <property type="match status" value="1"/>
</dbReference>
<dbReference type="GO" id="GO:0042597">
    <property type="term" value="C:periplasmic space"/>
    <property type="evidence" value="ECO:0007669"/>
    <property type="project" value="InterPro"/>
</dbReference>
<evidence type="ECO:0000313" key="6">
    <source>
        <dbReference type="Proteomes" id="UP000252415"/>
    </source>
</evidence>
<name>A0A368W9I9_9BACL</name>
<dbReference type="EMBL" id="QPJD01000001">
    <property type="protein sequence ID" value="RCW52033.1"/>
    <property type="molecule type" value="Genomic_DNA"/>
</dbReference>
<dbReference type="SUPFAM" id="SSF48230">
    <property type="entry name" value="Chondroitin AC/alginate lyase"/>
    <property type="match status" value="1"/>
</dbReference>
<keyword evidence="1 3" id="KW-0732">Signal</keyword>
<dbReference type="Pfam" id="PF05426">
    <property type="entry name" value="Alginate_lyase"/>
    <property type="match status" value="1"/>
</dbReference>